<protein>
    <submittedName>
        <fullName evidence="1">Uncharacterized protein</fullName>
    </submittedName>
</protein>
<evidence type="ECO:0000313" key="2">
    <source>
        <dbReference type="Proteomes" id="UP001607303"/>
    </source>
</evidence>
<proteinExistence type="predicted"/>
<reference evidence="1 2" key="1">
    <citation type="journal article" date="2024" name="Ann. Entomol. Soc. Am.">
        <title>Genomic analyses of the southern and eastern yellowjacket wasps (Hymenoptera: Vespidae) reveal evolutionary signatures of social life.</title>
        <authorList>
            <person name="Catto M.A."/>
            <person name="Caine P.B."/>
            <person name="Orr S.E."/>
            <person name="Hunt B.G."/>
            <person name="Goodisman M.A.D."/>
        </authorList>
    </citation>
    <scope>NUCLEOTIDE SEQUENCE [LARGE SCALE GENOMIC DNA]</scope>
    <source>
        <strain evidence="1">232</strain>
        <tissue evidence="1">Head and thorax</tissue>
    </source>
</reference>
<keyword evidence="2" id="KW-1185">Reference proteome</keyword>
<dbReference type="EMBL" id="JAYRBN010000008">
    <property type="protein sequence ID" value="KAL2750682.1"/>
    <property type="molecule type" value="Genomic_DNA"/>
</dbReference>
<accession>A0ABD2CZW9</accession>
<sequence length="87" mass="10652">MYVPYIKSNFGYFVIHKSSTNLQILVHVRALKAKLRKRKTRFVERTKVHCFINVYLDVYCLYEFRLDIIGMFYIDHYYTILYHMTNS</sequence>
<comment type="caution">
    <text evidence="1">The sequence shown here is derived from an EMBL/GenBank/DDBJ whole genome shotgun (WGS) entry which is preliminary data.</text>
</comment>
<evidence type="ECO:0000313" key="1">
    <source>
        <dbReference type="EMBL" id="KAL2750682.1"/>
    </source>
</evidence>
<organism evidence="1 2">
    <name type="scientific">Vespula maculifrons</name>
    <name type="common">Eastern yellow jacket</name>
    <name type="synonym">Wasp</name>
    <dbReference type="NCBI Taxonomy" id="7453"/>
    <lineage>
        <taxon>Eukaryota</taxon>
        <taxon>Metazoa</taxon>
        <taxon>Ecdysozoa</taxon>
        <taxon>Arthropoda</taxon>
        <taxon>Hexapoda</taxon>
        <taxon>Insecta</taxon>
        <taxon>Pterygota</taxon>
        <taxon>Neoptera</taxon>
        <taxon>Endopterygota</taxon>
        <taxon>Hymenoptera</taxon>
        <taxon>Apocrita</taxon>
        <taxon>Aculeata</taxon>
        <taxon>Vespoidea</taxon>
        <taxon>Vespidae</taxon>
        <taxon>Vespinae</taxon>
        <taxon>Vespula</taxon>
    </lineage>
</organism>
<dbReference type="Proteomes" id="UP001607303">
    <property type="component" value="Unassembled WGS sequence"/>
</dbReference>
<dbReference type="AlphaFoldDB" id="A0ABD2CZW9"/>
<name>A0ABD2CZW9_VESMC</name>
<gene>
    <name evidence="1" type="ORF">V1477_000785</name>
</gene>